<keyword evidence="2" id="KW-0436">Ligase</keyword>
<dbReference type="GO" id="GO:0030729">
    <property type="term" value="F:acetoacetate-CoA ligase activity"/>
    <property type="evidence" value="ECO:0007669"/>
    <property type="project" value="InterPro"/>
</dbReference>
<dbReference type="EMBL" id="LT629763">
    <property type="protein sequence ID" value="SDS63870.1"/>
    <property type="molecule type" value="Genomic_DNA"/>
</dbReference>
<dbReference type="InterPro" id="IPR005914">
    <property type="entry name" value="Acac_CoA_synth"/>
</dbReference>
<organism evidence="8 9">
    <name type="scientific">Halopseudomonas sabulinigri</name>
    <dbReference type="NCBI Taxonomy" id="472181"/>
    <lineage>
        <taxon>Bacteria</taxon>
        <taxon>Pseudomonadati</taxon>
        <taxon>Pseudomonadota</taxon>
        <taxon>Gammaproteobacteria</taxon>
        <taxon>Pseudomonadales</taxon>
        <taxon>Pseudomonadaceae</taxon>
        <taxon>Halopseudomonas</taxon>
    </lineage>
</organism>
<protein>
    <submittedName>
        <fullName evidence="8">Acetoacetyl-CoA synthetase</fullName>
    </submittedName>
</protein>
<dbReference type="InterPro" id="IPR000873">
    <property type="entry name" value="AMP-dep_synth/lig_dom"/>
</dbReference>
<dbReference type="Pfam" id="PF13193">
    <property type="entry name" value="AMP-binding_C"/>
    <property type="match status" value="1"/>
</dbReference>
<dbReference type="SUPFAM" id="SSF56801">
    <property type="entry name" value="Acetyl-CoA synthetase-like"/>
    <property type="match status" value="1"/>
</dbReference>
<dbReference type="InterPro" id="IPR042099">
    <property type="entry name" value="ANL_N_sf"/>
</dbReference>
<dbReference type="Gene3D" id="3.40.50.12780">
    <property type="entry name" value="N-terminal domain of ligase-like"/>
    <property type="match status" value="2"/>
</dbReference>
<dbReference type="NCBIfam" id="NF002937">
    <property type="entry name" value="PRK03584.1"/>
    <property type="match status" value="1"/>
</dbReference>
<dbReference type="GO" id="GO:0006629">
    <property type="term" value="P:lipid metabolic process"/>
    <property type="evidence" value="ECO:0007669"/>
    <property type="project" value="InterPro"/>
</dbReference>
<dbReference type="InterPro" id="IPR045851">
    <property type="entry name" value="AMP-bd_C_sf"/>
</dbReference>
<feature type="domain" description="AMP-binding enzyme C-terminal" evidence="6">
    <location>
        <begin position="590"/>
        <end position="659"/>
    </location>
</feature>
<evidence type="ECO:0000256" key="3">
    <source>
        <dbReference type="ARBA" id="ARBA00022741"/>
    </source>
</evidence>
<dbReference type="Gene3D" id="3.30.300.30">
    <property type="match status" value="1"/>
</dbReference>
<dbReference type="GO" id="GO:0005524">
    <property type="term" value="F:ATP binding"/>
    <property type="evidence" value="ECO:0007669"/>
    <property type="project" value="UniProtKB-KW"/>
</dbReference>
<dbReference type="NCBIfam" id="TIGR01217">
    <property type="entry name" value="ac_ac_CoA_syn"/>
    <property type="match status" value="1"/>
</dbReference>
<evidence type="ECO:0000313" key="9">
    <source>
        <dbReference type="Proteomes" id="UP000243413"/>
    </source>
</evidence>
<dbReference type="PANTHER" id="PTHR42921:SF1">
    <property type="entry name" value="ACETOACETYL-COA SYNTHETASE"/>
    <property type="match status" value="1"/>
</dbReference>
<dbReference type="Pfam" id="PF16177">
    <property type="entry name" value="ACAS_N"/>
    <property type="match status" value="1"/>
</dbReference>
<dbReference type="STRING" id="472181.SAMN05216271_2365"/>
<gene>
    <name evidence="8" type="ORF">SAMN05216271_2365</name>
</gene>
<keyword evidence="3" id="KW-0547">Nucleotide-binding</keyword>
<dbReference type="PROSITE" id="PS00455">
    <property type="entry name" value="AMP_BINDING"/>
    <property type="match status" value="1"/>
</dbReference>
<evidence type="ECO:0000259" key="6">
    <source>
        <dbReference type="Pfam" id="PF13193"/>
    </source>
</evidence>
<feature type="domain" description="AMP-dependent synthetase/ligase" evidence="5">
    <location>
        <begin position="95"/>
        <end position="410"/>
    </location>
</feature>
<evidence type="ECO:0000256" key="2">
    <source>
        <dbReference type="ARBA" id="ARBA00022598"/>
    </source>
</evidence>
<evidence type="ECO:0000259" key="5">
    <source>
        <dbReference type="Pfam" id="PF00501"/>
    </source>
</evidence>
<keyword evidence="4" id="KW-0067">ATP-binding</keyword>
<feature type="domain" description="Acetyl-coenzyme A synthetase N-terminal" evidence="7">
    <location>
        <begin position="36"/>
        <end position="91"/>
    </location>
</feature>
<reference evidence="9" key="1">
    <citation type="submission" date="2016-10" db="EMBL/GenBank/DDBJ databases">
        <authorList>
            <person name="Varghese N."/>
            <person name="Submissions S."/>
        </authorList>
    </citation>
    <scope>NUCLEOTIDE SEQUENCE [LARGE SCALE GENOMIC DNA]</scope>
    <source>
        <strain evidence="9">JCM 14963</strain>
    </source>
</reference>
<dbReference type="RefSeq" id="WP_092286878.1">
    <property type="nucleotide sequence ID" value="NZ_LT629763.1"/>
</dbReference>
<comment type="similarity">
    <text evidence="1">Belongs to the ATP-dependent AMP-binding enzyme family.</text>
</comment>
<dbReference type="AlphaFoldDB" id="A0A1H1TUJ5"/>
<evidence type="ECO:0000256" key="4">
    <source>
        <dbReference type="ARBA" id="ARBA00022840"/>
    </source>
</evidence>
<accession>A0A1H1TUJ5</accession>
<proteinExistence type="inferred from homology"/>
<dbReference type="PANTHER" id="PTHR42921">
    <property type="entry name" value="ACETOACETYL-COA SYNTHETASE"/>
    <property type="match status" value="1"/>
</dbReference>
<name>A0A1H1TUJ5_9GAMM</name>
<evidence type="ECO:0000256" key="1">
    <source>
        <dbReference type="ARBA" id="ARBA00006432"/>
    </source>
</evidence>
<sequence>MSTPLWSPSAERVAATQMDAFRRRVNQQHGLALADYTALHQWSIDEPAAFWALLAEFFAVDFSQPAQQVLRNPDAMPGAEWFAGAELNFAAHLLRRRDDHAALVAISEDGQREQLSYAELAARVAGLQRHLLALGVAPGDRIAALMPNTWQTVVGMLAAASIGAIWSSCSPDFGIQGVVDRFGQIEPRVLIACSGYRYAGKQLDMSSKLREILPQLTGMQQLILVPYGGVPAEPADFESVVPCVTWNRACTPGGEPLFAALPFNHPLYILYSSGTTGVPKCIVHGAGGTLLQHLKEHGLHTDLTRDDVLFYFTTCGWMMWNWLVSGLALGATLALYDGSPFEPSAEWLIDLIDAENISIFGTSAKYLAALEKAGVDPSASHRLSHLKTVLSTGSPLAHEGFDYVYRCFKSDLCLSSISGGTDIFSCFALGNPTLPVWRGELQSKGLGMAVEVWDDDGQAISSRLLKSVGEAGSARQKQAKKRSLRGVNEHSEPAFNAAMATQVGFQGPAKGELVCTRPFPSMPLGFWQDEDGSRYRAAYFERFPGVWAHGDYAEETAHGGMLIHGRSDAVLNPGGVRIGTAEIYRQVEKVEAVLESLAIGQQWQGDVRVVLFVRLRDGVLLDEALAGEIRQVIRSNTTPRHVPAKIIAVADIPRTRSGKIVELAVRNVVHGQAVKNTDALANPEALELFRDLPALQEQ</sequence>
<evidence type="ECO:0000313" key="8">
    <source>
        <dbReference type="EMBL" id="SDS63870.1"/>
    </source>
</evidence>
<dbReference type="InterPro" id="IPR020845">
    <property type="entry name" value="AMP-binding_CS"/>
</dbReference>
<dbReference type="InterPro" id="IPR025110">
    <property type="entry name" value="AMP-bd_C"/>
</dbReference>
<dbReference type="OrthoDB" id="9803968at2"/>
<dbReference type="InterPro" id="IPR032387">
    <property type="entry name" value="ACAS_N"/>
</dbReference>
<evidence type="ECO:0000259" key="7">
    <source>
        <dbReference type="Pfam" id="PF16177"/>
    </source>
</evidence>
<dbReference type="Proteomes" id="UP000243413">
    <property type="component" value="Chromosome I"/>
</dbReference>
<dbReference type="Pfam" id="PF00501">
    <property type="entry name" value="AMP-binding"/>
    <property type="match status" value="1"/>
</dbReference>
<dbReference type="CDD" id="cd05943">
    <property type="entry name" value="AACS"/>
    <property type="match status" value="1"/>
</dbReference>